<dbReference type="GO" id="GO:0006518">
    <property type="term" value="P:peptide metabolic process"/>
    <property type="evidence" value="ECO:0007669"/>
    <property type="project" value="UniProtKB-ARBA"/>
</dbReference>
<dbReference type="Pfam" id="PF02746">
    <property type="entry name" value="MR_MLE_N"/>
    <property type="match status" value="1"/>
</dbReference>
<dbReference type="GO" id="GO:0018849">
    <property type="term" value="F:muconate cycloisomerase activity"/>
    <property type="evidence" value="ECO:0007669"/>
    <property type="project" value="InterPro"/>
</dbReference>
<comment type="pathway">
    <text evidence="2">Aromatic compound metabolism.</text>
</comment>
<dbReference type="InterPro" id="IPR036849">
    <property type="entry name" value="Enolase-like_C_sf"/>
</dbReference>
<dbReference type="SMART" id="SM00922">
    <property type="entry name" value="MR_MLE"/>
    <property type="match status" value="1"/>
</dbReference>
<dbReference type="Gene3D" id="3.20.20.120">
    <property type="entry name" value="Enolase-like C-terminal domain"/>
    <property type="match status" value="1"/>
</dbReference>
<dbReference type="SUPFAM" id="SSF51604">
    <property type="entry name" value="Enolase C-terminal domain-like"/>
    <property type="match status" value="1"/>
</dbReference>
<dbReference type="Gene3D" id="3.30.390.10">
    <property type="entry name" value="Enolase-like, N-terminal domain"/>
    <property type="match status" value="1"/>
</dbReference>
<dbReference type="PANTHER" id="PTHR48073">
    <property type="entry name" value="O-SUCCINYLBENZOATE SYNTHASE-RELATED"/>
    <property type="match status" value="1"/>
</dbReference>
<dbReference type="AlphaFoldDB" id="A0AAX2DGE3"/>
<evidence type="ECO:0000259" key="9">
    <source>
        <dbReference type="SMART" id="SM00922"/>
    </source>
</evidence>
<dbReference type="InterPro" id="IPR013341">
    <property type="entry name" value="Mandelate_racemase_N_dom"/>
</dbReference>
<reference evidence="10 11" key="1">
    <citation type="submission" date="2016-10" db="EMBL/GenBank/DDBJ databases">
        <authorList>
            <person name="Varghese N."/>
            <person name="Submissions S."/>
        </authorList>
    </citation>
    <scope>NUCLEOTIDE SEQUENCE [LARGE SCALE GENOMIC DNA]</scope>
    <source>
        <strain evidence="10 11">DSM 16733</strain>
    </source>
</reference>
<dbReference type="InterPro" id="IPR013370">
    <property type="entry name" value="Chloromuconate_cycloisomerase"/>
</dbReference>
<dbReference type="GO" id="GO:0016854">
    <property type="term" value="F:racemase and epimerase activity"/>
    <property type="evidence" value="ECO:0007669"/>
    <property type="project" value="UniProtKB-ARBA"/>
</dbReference>
<dbReference type="Pfam" id="PF13378">
    <property type="entry name" value="MR_MLE_C"/>
    <property type="match status" value="1"/>
</dbReference>
<evidence type="ECO:0000256" key="7">
    <source>
        <dbReference type="ARBA" id="ARBA00023235"/>
    </source>
</evidence>
<dbReference type="EMBL" id="LT629790">
    <property type="protein sequence ID" value="SDU66198.1"/>
    <property type="molecule type" value="Genomic_DNA"/>
</dbReference>
<feature type="domain" description="Mandelate racemase/muconate lactonizing enzyme C-terminal" evidence="9">
    <location>
        <begin position="150"/>
        <end position="247"/>
    </location>
</feature>
<dbReference type="RefSeq" id="WP_052126465.1">
    <property type="nucleotide sequence ID" value="NZ_CAKKMJ010000011.1"/>
</dbReference>
<keyword evidence="6" id="KW-0464">Manganese</keyword>
<dbReference type="GeneID" id="76214142"/>
<keyword evidence="7" id="KW-0413">Isomerase</keyword>
<feature type="active site" description="Proton donor" evidence="8">
    <location>
        <position position="329"/>
    </location>
</feature>
<accession>A0AAX2DGE3</accession>
<protein>
    <submittedName>
        <fullName evidence="10">Muconate cycloisomerase</fullName>
    </submittedName>
</protein>
<proteinExistence type="inferred from homology"/>
<dbReference type="Proteomes" id="UP000183772">
    <property type="component" value="Chromosome I"/>
</dbReference>
<evidence type="ECO:0000256" key="8">
    <source>
        <dbReference type="PIRSR" id="PIRSR613370-1"/>
    </source>
</evidence>
<dbReference type="SUPFAM" id="SSF54826">
    <property type="entry name" value="Enolase N-terminal domain-like"/>
    <property type="match status" value="1"/>
</dbReference>
<evidence type="ECO:0000256" key="1">
    <source>
        <dbReference type="ARBA" id="ARBA00001936"/>
    </source>
</evidence>
<dbReference type="SFLD" id="SFLDS00001">
    <property type="entry name" value="Enolase"/>
    <property type="match status" value="1"/>
</dbReference>
<evidence type="ECO:0000313" key="11">
    <source>
        <dbReference type="Proteomes" id="UP000183772"/>
    </source>
</evidence>
<dbReference type="InterPro" id="IPR029017">
    <property type="entry name" value="Enolase-like_N"/>
</dbReference>
<evidence type="ECO:0000256" key="2">
    <source>
        <dbReference type="ARBA" id="ARBA00005211"/>
    </source>
</evidence>
<evidence type="ECO:0000256" key="6">
    <source>
        <dbReference type="ARBA" id="ARBA00023211"/>
    </source>
</evidence>
<feature type="active site" description="Proton acceptor" evidence="8">
    <location>
        <position position="171"/>
    </location>
</feature>
<dbReference type="PROSITE" id="PS00909">
    <property type="entry name" value="MR_MLE_2"/>
    <property type="match status" value="1"/>
</dbReference>
<comment type="similarity">
    <text evidence="3">Belongs to the mandelate racemase/muconate lactonizing enzyme family.</text>
</comment>
<evidence type="ECO:0000313" key="10">
    <source>
        <dbReference type="EMBL" id="SDU66198.1"/>
    </source>
</evidence>
<evidence type="ECO:0000256" key="4">
    <source>
        <dbReference type="ARBA" id="ARBA00022723"/>
    </source>
</evidence>
<keyword evidence="11" id="KW-1185">Reference proteome</keyword>
<dbReference type="SFLD" id="SFLDG00180">
    <property type="entry name" value="muconate_cycloisomerase"/>
    <property type="match status" value="1"/>
</dbReference>
<evidence type="ECO:0000256" key="5">
    <source>
        <dbReference type="ARBA" id="ARBA00022797"/>
    </source>
</evidence>
<dbReference type="GO" id="GO:0009063">
    <property type="term" value="P:amino acid catabolic process"/>
    <property type="evidence" value="ECO:0007669"/>
    <property type="project" value="InterPro"/>
</dbReference>
<name>A0AAX2DGE3_9PSED</name>
<keyword evidence="4" id="KW-0479">Metal-binding</keyword>
<organism evidence="10 11">
    <name type="scientific">Pseudomonas mediterranea</name>
    <dbReference type="NCBI Taxonomy" id="183795"/>
    <lineage>
        <taxon>Bacteria</taxon>
        <taxon>Pseudomonadati</taxon>
        <taxon>Pseudomonadota</taxon>
        <taxon>Gammaproteobacteria</taxon>
        <taxon>Pseudomonadales</taxon>
        <taxon>Pseudomonadaceae</taxon>
        <taxon>Pseudomonas</taxon>
    </lineage>
</organism>
<dbReference type="InterPro" id="IPR013342">
    <property type="entry name" value="Mandelate_racemase_C"/>
</dbReference>
<gene>
    <name evidence="10" type="ORF">SAMN05216476_4088</name>
</gene>
<dbReference type="GO" id="GO:0030145">
    <property type="term" value="F:manganese ion binding"/>
    <property type="evidence" value="ECO:0007669"/>
    <property type="project" value="InterPro"/>
</dbReference>
<keyword evidence="5" id="KW-0058">Aromatic hydrocarbons catabolism</keyword>
<dbReference type="GO" id="GO:0018850">
    <property type="term" value="F:chloromuconate cycloisomerase activity"/>
    <property type="evidence" value="ECO:0007669"/>
    <property type="project" value="InterPro"/>
</dbReference>
<dbReference type="InterPro" id="IPR018110">
    <property type="entry name" value="Mandel_Rmase/mucon_lact_enz_CS"/>
</dbReference>
<sequence length="384" mass="41281">MNIEPFYLKSITTQCLDLPLLQPIKMSFGNVEKLNVVLIRVRDQEGRMGIGEASVLGGPYWGSDSVESIQAVIERYIAPALVRFPITGIEATSTFLSRLIRGNGPGRSGVEMAVLDLLGRRLNTSSINLLGGCCRSQLPVAWTLSTGSLEGDVEEGERAILARGHRRFKVKLGRENIAADVARVAGIVDAFNGRATVIADVNQGWDLTTALRYLPQLQEAGLEAIEQPLLVNDLEGAARLAGMLHMDVIADEALTDSTIAFSLAARRAVTAFALKPNRDGGVVNSRRLSCIAQAARIKLYGGTALETSIGTAANALLYGSLPELQLGSELFGPHRVRDDLTLKSLTVVDGMLQLPDGIGLGVELDEDRILDLVVAEKDCASRRP</sequence>
<dbReference type="NCBIfam" id="TIGR02534">
    <property type="entry name" value="mucon_cyclo"/>
    <property type="match status" value="1"/>
</dbReference>
<evidence type="ECO:0000256" key="3">
    <source>
        <dbReference type="ARBA" id="ARBA00008031"/>
    </source>
</evidence>
<comment type="cofactor">
    <cofactor evidence="1">
        <name>Mn(2+)</name>
        <dbReference type="ChEBI" id="CHEBI:29035"/>
    </cofactor>
</comment>
<dbReference type="InterPro" id="IPR029065">
    <property type="entry name" value="Enolase_C-like"/>
</dbReference>
<dbReference type="PANTHER" id="PTHR48073:SF2">
    <property type="entry name" value="O-SUCCINYLBENZOATE SYNTHASE"/>
    <property type="match status" value="1"/>
</dbReference>